<dbReference type="InterPro" id="IPR001544">
    <property type="entry name" value="Aminotrans_IV"/>
</dbReference>
<dbReference type="PANTHER" id="PTHR42743:SF11">
    <property type="entry name" value="AMINODEOXYCHORISMATE LYASE"/>
    <property type="match status" value="1"/>
</dbReference>
<evidence type="ECO:0000256" key="9">
    <source>
        <dbReference type="ARBA" id="ARBA00022898"/>
    </source>
</evidence>
<dbReference type="InterPro" id="IPR018300">
    <property type="entry name" value="Aminotrans_IV_CS"/>
</dbReference>
<dbReference type="PANTHER" id="PTHR42743">
    <property type="entry name" value="AMINO-ACID AMINOTRANSFERASE"/>
    <property type="match status" value="1"/>
</dbReference>
<comment type="catalytic activity">
    <reaction evidence="11">
        <text>L-valine + 2-oxoglutarate = 3-methyl-2-oxobutanoate + L-glutamate</text>
        <dbReference type="Rhea" id="RHEA:24813"/>
        <dbReference type="ChEBI" id="CHEBI:11851"/>
        <dbReference type="ChEBI" id="CHEBI:16810"/>
        <dbReference type="ChEBI" id="CHEBI:29985"/>
        <dbReference type="ChEBI" id="CHEBI:57762"/>
        <dbReference type="EC" id="2.6.1.42"/>
    </reaction>
</comment>
<name>A0A6B0Y5W4_9RHOB</name>
<evidence type="ECO:0000256" key="3">
    <source>
        <dbReference type="ARBA" id="ARBA00004824"/>
    </source>
</evidence>
<comment type="pathway">
    <text evidence="3">Amino-acid biosynthesis; L-isoleucine biosynthesis; L-isoleucine from 2-oxobutanoate: step 4/4.</text>
</comment>
<dbReference type="GO" id="GO:0052656">
    <property type="term" value="F:L-isoleucine-2-oxoglutarate transaminase activity"/>
    <property type="evidence" value="ECO:0007669"/>
    <property type="project" value="RHEA"/>
</dbReference>
<evidence type="ECO:0000256" key="5">
    <source>
        <dbReference type="ARBA" id="ARBA00005072"/>
    </source>
</evidence>
<comment type="catalytic activity">
    <reaction evidence="12">
        <text>L-isoleucine + 2-oxoglutarate = (S)-3-methyl-2-oxopentanoate + L-glutamate</text>
        <dbReference type="Rhea" id="RHEA:24801"/>
        <dbReference type="ChEBI" id="CHEBI:16810"/>
        <dbReference type="ChEBI" id="CHEBI:29985"/>
        <dbReference type="ChEBI" id="CHEBI:35146"/>
        <dbReference type="ChEBI" id="CHEBI:58045"/>
        <dbReference type="EC" id="2.6.1.42"/>
    </reaction>
</comment>
<dbReference type="Gene3D" id="3.20.10.10">
    <property type="entry name" value="D-amino Acid Aminotransferase, subunit A, domain 2"/>
    <property type="match status" value="1"/>
</dbReference>
<comment type="function">
    <text evidence="2">Acts on leucine, isoleucine and valine.</text>
</comment>
<dbReference type="GO" id="GO:0009082">
    <property type="term" value="P:branched-chain amino acid biosynthetic process"/>
    <property type="evidence" value="ECO:0007669"/>
    <property type="project" value="UniProtKB-KW"/>
</dbReference>
<dbReference type="InterPro" id="IPR036038">
    <property type="entry name" value="Aminotransferase-like"/>
</dbReference>
<evidence type="ECO:0000256" key="4">
    <source>
        <dbReference type="ARBA" id="ARBA00004931"/>
    </source>
</evidence>
<evidence type="ECO:0000256" key="12">
    <source>
        <dbReference type="ARBA" id="ARBA00048798"/>
    </source>
</evidence>
<dbReference type="SUPFAM" id="SSF56752">
    <property type="entry name" value="D-aminoacid aminotransferase-like PLP-dependent enzymes"/>
    <property type="match status" value="1"/>
</dbReference>
<dbReference type="NCBIfam" id="NF009896">
    <property type="entry name" value="PRK13356.1"/>
    <property type="match status" value="1"/>
</dbReference>
<sequence length="294" mass="31845">MAIGTNIRTYFEGGWHDGDVFVMKAADHGAWLGSSVFDGARYFDGVAPDLLAHCDRVNRSAEALMLTPSHSAEEMAEIIWDGLKSLSRNAAVYVRPMYWGVDGDETAIVPDAGSTAFSVCLEERPLAPEDATTRLTTTRFRRPILESAVVNAKAGCLYPNNARMIAEARAKGYPNALVADAMGNVAETATANIFMVKDGEVLTPVANGTFLAGITRARHMSNLAADGSCVREAVLTFDDIRGADELFMSGNMNKVTPVVEFDGTEFQPGPVTRRVREMYWDWALSEGAQPPLAS</sequence>
<keyword evidence="10" id="KW-0028">Amino-acid biosynthesis</keyword>
<comment type="pathway">
    <text evidence="5">Amino-acid biosynthesis; L-leucine biosynthesis; L-leucine from 3-methyl-2-oxobutanoate: step 4/4.</text>
</comment>
<comment type="pathway">
    <text evidence="4">Amino-acid biosynthesis; L-valine biosynthesis; L-valine from pyruvate: step 4/4.</text>
</comment>
<evidence type="ECO:0000256" key="2">
    <source>
        <dbReference type="ARBA" id="ARBA00003109"/>
    </source>
</evidence>
<evidence type="ECO:0000256" key="8">
    <source>
        <dbReference type="ARBA" id="ARBA00014472"/>
    </source>
</evidence>
<dbReference type="InterPro" id="IPR050571">
    <property type="entry name" value="Class-IV_PLP-Dep_Aminotrnsfr"/>
</dbReference>
<keyword evidence="9 15" id="KW-0663">Pyridoxal phosphate</keyword>
<keyword evidence="10" id="KW-0100">Branched-chain amino acid biosynthesis</keyword>
<dbReference type="InterPro" id="IPR043131">
    <property type="entry name" value="BCAT-like_N"/>
</dbReference>
<reference evidence="16" key="1">
    <citation type="submission" date="2019-09" db="EMBL/GenBank/DDBJ databases">
        <title>Characterisation of the sponge microbiome using genome-centric metagenomics.</title>
        <authorList>
            <person name="Engelberts J.P."/>
            <person name="Robbins S.J."/>
            <person name="De Goeij J.M."/>
            <person name="Aranda M."/>
            <person name="Bell S.C."/>
            <person name="Webster N.S."/>
        </authorList>
    </citation>
    <scope>NUCLEOTIDE SEQUENCE</scope>
    <source>
        <strain evidence="16">SB0664_bin_43</strain>
    </source>
</reference>
<evidence type="ECO:0000256" key="11">
    <source>
        <dbReference type="ARBA" id="ARBA00048212"/>
    </source>
</evidence>
<dbReference type="GO" id="GO:0052655">
    <property type="term" value="F:L-valine-2-oxoglutarate transaminase activity"/>
    <property type="evidence" value="ECO:0007669"/>
    <property type="project" value="RHEA"/>
</dbReference>
<proteinExistence type="inferred from homology"/>
<dbReference type="CDD" id="cd00449">
    <property type="entry name" value="PLPDE_IV"/>
    <property type="match status" value="1"/>
</dbReference>
<evidence type="ECO:0000256" key="6">
    <source>
        <dbReference type="ARBA" id="ARBA00009320"/>
    </source>
</evidence>
<keyword evidence="16" id="KW-0808">Transferase</keyword>
<dbReference type="Pfam" id="PF01063">
    <property type="entry name" value="Aminotran_4"/>
    <property type="match status" value="1"/>
</dbReference>
<protein>
    <recommendedName>
        <fullName evidence="8">Probable branched-chain-amino-acid aminotransferase</fullName>
        <ecNumber evidence="7">2.6.1.42</ecNumber>
    </recommendedName>
</protein>
<evidence type="ECO:0000256" key="7">
    <source>
        <dbReference type="ARBA" id="ARBA00013053"/>
    </source>
</evidence>
<gene>
    <name evidence="16" type="ORF">F4Y60_13770</name>
</gene>
<comment type="catalytic activity">
    <reaction evidence="13">
        <text>L-leucine + 2-oxoglutarate = 4-methyl-2-oxopentanoate + L-glutamate</text>
        <dbReference type="Rhea" id="RHEA:18321"/>
        <dbReference type="ChEBI" id="CHEBI:16810"/>
        <dbReference type="ChEBI" id="CHEBI:17865"/>
        <dbReference type="ChEBI" id="CHEBI:29985"/>
        <dbReference type="ChEBI" id="CHEBI:57427"/>
        <dbReference type="EC" id="2.6.1.42"/>
    </reaction>
</comment>
<dbReference type="GO" id="GO:0052654">
    <property type="term" value="F:L-leucine-2-oxoglutarate transaminase activity"/>
    <property type="evidence" value="ECO:0007669"/>
    <property type="project" value="RHEA"/>
</dbReference>
<accession>A0A6B0Y5W4</accession>
<dbReference type="EMBL" id="VXRY01000567">
    <property type="protein sequence ID" value="MXY35120.1"/>
    <property type="molecule type" value="Genomic_DNA"/>
</dbReference>
<comment type="caution">
    <text evidence="16">The sequence shown here is derived from an EMBL/GenBank/DDBJ whole genome shotgun (WGS) entry which is preliminary data.</text>
</comment>
<dbReference type="GO" id="GO:0005829">
    <property type="term" value="C:cytosol"/>
    <property type="evidence" value="ECO:0007669"/>
    <property type="project" value="TreeGrafter"/>
</dbReference>
<comment type="similarity">
    <text evidence="6 14">Belongs to the class-IV pyridoxal-phosphate-dependent aminotransferase family.</text>
</comment>
<evidence type="ECO:0000256" key="13">
    <source>
        <dbReference type="ARBA" id="ARBA00049229"/>
    </source>
</evidence>
<evidence type="ECO:0000256" key="10">
    <source>
        <dbReference type="ARBA" id="ARBA00023304"/>
    </source>
</evidence>
<evidence type="ECO:0000256" key="1">
    <source>
        <dbReference type="ARBA" id="ARBA00001933"/>
    </source>
</evidence>
<dbReference type="EC" id="2.6.1.42" evidence="7"/>
<evidence type="ECO:0000313" key="16">
    <source>
        <dbReference type="EMBL" id="MXY35120.1"/>
    </source>
</evidence>
<dbReference type="InterPro" id="IPR043132">
    <property type="entry name" value="BCAT-like_C"/>
</dbReference>
<dbReference type="Gene3D" id="3.30.470.10">
    <property type="match status" value="1"/>
</dbReference>
<dbReference type="PROSITE" id="PS00770">
    <property type="entry name" value="AA_TRANSFER_CLASS_4"/>
    <property type="match status" value="1"/>
</dbReference>
<organism evidence="16">
    <name type="scientific">Boseongicola sp. SB0664_bin_43</name>
    <dbReference type="NCBI Taxonomy" id="2604844"/>
    <lineage>
        <taxon>Bacteria</taxon>
        <taxon>Pseudomonadati</taxon>
        <taxon>Pseudomonadota</taxon>
        <taxon>Alphaproteobacteria</taxon>
        <taxon>Rhodobacterales</taxon>
        <taxon>Paracoccaceae</taxon>
        <taxon>Boseongicola</taxon>
    </lineage>
</organism>
<keyword evidence="16" id="KW-0032">Aminotransferase</keyword>
<comment type="cofactor">
    <cofactor evidence="1 15">
        <name>pyridoxal 5'-phosphate</name>
        <dbReference type="ChEBI" id="CHEBI:597326"/>
    </cofactor>
</comment>
<dbReference type="AlphaFoldDB" id="A0A6B0Y5W4"/>
<evidence type="ECO:0000256" key="14">
    <source>
        <dbReference type="RuleBase" id="RU004106"/>
    </source>
</evidence>
<evidence type="ECO:0000256" key="15">
    <source>
        <dbReference type="RuleBase" id="RU004516"/>
    </source>
</evidence>